<dbReference type="RefSeq" id="WP_222510281.1">
    <property type="nucleotide sequence ID" value="NZ_JAHVJA010000048.1"/>
</dbReference>
<sequence>MHEQGETEKLHANRSGFLRWVLHSNGTFPLEELQAACPKLTSEIFAATITNADGEANLDEVHAAQSAGLPAPACR</sequence>
<keyword evidence="2" id="KW-1185">Reference proteome</keyword>
<organism evidence="1 2">
    <name type="scientific">Leisingera daeponensis</name>
    <dbReference type="NCBI Taxonomy" id="405746"/>
    <lineage>
        <taxon>Bacteria</taxon>
        <taxon>Pseudomonadati</taxon>
        <taxon>Pseudomonadota</taxon>
        <taxon>Alphaproteobacteria</taxon>
        <taxon>Rhodobacterales</taxon>
        <taxon>Roseobacteraceae</taxon>
        <taxon>Leisingera</taxon>
    </lineage>
</organism>
<proteinExistence type="predicted"/>
<dbReference type="Proteomes" id="UP000766629">
    <property type="component" value="Unassembled WGS sequence"/>
</dbReference>
<name>A0ABS7NMI0_9RHOB</name>
<evidence type="ECO:0000313" key="1">
    <source>
        <dbReference type="EMBL" id="MBY6142394.1"/>
    </source>
</evidence>
<reference evidence="1 2" key="1">
    <citation type="submission" date="2021-06" db="EMBL/GenBank/DDBJ databases">
        <title>50 bacteria genomes isolated from Dapeng, Shenzhen, China.</title>
        <authorList>
            <person name="Zheng W."/>
            <person name="Yu S."/>
            <person name="Huang Y."/>
        </authorList>
    </citation>
    <scope>NUCLEOTIDE SEQUENCE [LARGE SCALE GENOMIC DNA]</scope>
    <source>
        <strain evidence="1 2">DP1N14-2</strain>
    </source>
</reference>
<dbReference type="EMBL" id="JAHVJA010000048">
    <property type="protein sequence ID" value="MBY6142394.1"/>
    <property type="molecule type" value="Genomic_DNA"/>
</dbReference>
<gene>
    <name evidence="1" type="ORF">KUV26_23515</name>
</gene>
<evidence type="ECO:0000313" key="2">
    <source>
        <dbReference type="Proteomes" id="UP000766629"/>
    </source>
</evidence>
<accession>A0ABS7NMI0</accession>
<protein>
    <submittedName>
        <fullName evidence="1">Uncharacterized protein</fullName>
    </submittedName>
</protein>
<comment type="caution">
    <text evidence="1">The sequence shown here is derived from an EMBL/GenBank/DDBJ whole genome shotgun (WGS) entry which is preliminary data.</text>
</comment>